<keyword evidence="11" id="KW-0670">Pyruvate</keyword>
<dbReference type="PANTHER" id="PTHR30031:SF0">
    <property type="entry name" value="PHOSPHOENOLPYRUVATE CARBOXYKINASE (ATP)"/>
    <property type="match status" value="1"/>
</dbReference>
<dbReference type="STRING" id="915471.SAMN05216201_102168"/>
<dbReference type="PIRSF" id="PIRSF006294">
    <property type="entry name" value="PEP_crbxkin"/>
    <property type="match status" value="1"/>
</dbReference>
<feature type="binding site" evidence="10">
    <location>
        <position position="45"/>
    </location>
    <ligand>
        <name>substrate</name>
    </ligand>
</feature>
<dbReference type="EMBL" id="FNZE01000002">
    <property type="protein sequence ID" value="SEI77331.1"/>
    <property type="molecule type" value="Genomic_DNA"/>
</dbReference>
<dbReference type="NCBIfam" id="TIGR00224">
    <property type="entry name" value="pckA"/>
    <property type="match status" value="1"/>
</dbReference>
<dbReference type="Gene3D" id="2.170.8.10">
    <property type="entry name" value="Phosphoenolpyruvate Carboxykinase, domain 2"/>
    <property type="match status" value="1"/>
</dbReference>
<protein>
    <recommendedName>
        <fullName evidence="3 10">Phosphoenolpyruvate carboxykinase (ATP)</fullName>
        <shortName evidence="10">PCK</shortName>
        <shortName evidence="10">PEP carboxykinase</shortName>
        <shortName evidence="10">PEPCK</shortName>
        <ecNumber evidence="3 10">4.1.1.49</ecNumber>
    </recommendedName>
</protein>
<keyword evidence="11" id="KW-0808">Transferase</keyword>
<comment type="caution">
    <text evidence="10">Lacks conserved residue(s) required for the propagation of feature annotation.</text>
</comment>
<feature type="binding site" evidence="10">
    <location>
        <position position="185"/>
    </location>
    <ligand>
        <name>Mn(2+)</name>
        <dbReference type="ChEBI" id="CHEBI:29035"/>
    </ligand>
</feature>
<keyword evidence="6 10" id="KW-0210">Decarboxylase</keyword>
<dbReference type="GO" id="GO:0005524">
    <property type="term" value="F:ATP binding"/>
    <property type="evidence" value="ECO:0007669"/>
    <property type="project" value="UniProtKB-UniRule"/>
</dbReference>
<dbReference type="Proteomes" id="UP000242930">
    <property type="component" value="Unassembled WGS sequence"/>
</dbReference>
<sequence length="514" mass="55960">MTQANTAVYTDISTAELIEQAIQRGEGELAANGSLVVRTGHRTGRSPMDRYIVQEQSTEAKIAWGKINRPFPADKFDALWDRVEAYLGERSHFVSHVHVGSAVEHYLPVKMSTETAWHNLFGRCLFINPETFNPTGKGEWRILNVPSFVCDPERDGTNSDGCVILNFADKKVLIAGMRYAGEMKKAMFSVQNFLLPEADVLPMHCAANIGEEGDVTLFFGLSGTGKTTLSADPSRYLIGDDEHGWGEGVVFNIEGGCYAKCIDLSEKNEPVIWKAIQFGAVLENVVLDERTRQPDYADASLTQNSRAAYPLELVEKRSEKNLGGEPNAVIFLTCDLTGVLPPVSILNNEQAAYHFLSGYTALVGSTEMGSGGGIKSTFSTCFGAPFFPRPAGEYAELLIKRIKGFGSKVYLVNTGWTGGGYGVGKRFNIPTTRAVIAAIQSGALVGAETEHLPIINLDVPKAVAGVDTQLLNPRNTWADKSEYDQAARALAALFIDNFKKFEVSDAIRSAGPQL</sequence>
<dbReference type="OrthoDB" id="9806325at2"/>
<evidence type="ECO:0000256" key="4">
    <source>
        <dbReference type="ARBA" id="ARBA00022432"/>
    </source>
</evidence>
<comment type="similarity">
    <text evidence="2 10">Belongs to the phosphoenolpyruvate carboxykinase (ATP) family.</text>
</comment>
<comment type="function">
    <text evidence="10">Involved in the gluconeogenesis. Catalyzes the conversion of oxaloacetate (OAA) to phosphoenolpyruvate (PEP) through direct phosphoryl transfer between the nucleoside triphosphate and OAA.</text>
</comment>
<keyword evidence="10" id="KW-0464">Manganese</keyword>
<evidence type="ECO:0000256" key="10">
    <source>
        <dbReference type="HAMAP-Rule" id="MF_00453"/>
    </source>
</evidence>
<feature type="binding site" evidence="10">
    <location>
        <position position="269"/>
    </location>
    <ligand>
        <name>ATP</name>
        <dbReference type="ChEBI" id="CHEBI:30616"/>
    </ligand>
</feature>
<keyword evidence="10" id="KW-0963">Cytoplasm</keyword>
<dbReference type="InterPro" id="IPR008210">
    <property type="entry name" value="PEP_carboxykinase_N"/>
</dbReference>
<dbReference type="EC" id="4.1.1.49" evidence="3 10"/>
<comment type="pathway">
    <text evidence="1 10">Carbohydrate biosynthesis; gluconeogenesis.</text>
</comment>
<dbReference type="GO" id="GO:0016301">
    <property type="term" value="F:kinase activity"/>
    <property type="evidence" value="ECO:0007669"/>
    <property type="project" value="UniProtKB-KW"/>
</dbReference>
<feature type="binding site" evidence="10">
    <location>
        <position position="185"/>
    </location>
    <ligand>
        <name>substrate</name>
    </ligand>
</feature>
<evidence type="ECO:0000256" key="7">
    <source>
        <dbReference type="ARBA" id="ARBA00022840"/>
    </source>
</evidence>
<dbReference type="Pfam" id="PF01293">
    <property type="entry name" value="PEPCK_ATP"/>
    <property type="match status" value="1"/>
</dbReference>
<dbReference type="NCBIfam" id="NF006821">
    <property type="entry name" value="PRK09344.1-3"/>
    <property type="match status" value="1"/>
</dbReference>
<organism evidence="11 12">
    <name type="scientific">Pseudomonas linyingensis</name>
    <dbReference type="NCBI Taxonomy" id="915471"/>
    <lineage>
        <taxon>Bacteria</taxon>
        <taxon>Pseudomonadati</taxon>
        <taxon>Pseudomonadota</taxon>
        <taxon>Gammaproteobacteria</taxon>
        <taxon>Pseudomonadales</taxon>
        <taxon>Pseudomonadaceae</taxon>
        <taxon>Pseudomonas</taxon>
    </lineage>
</organism>
<dbReference type="GO" id="GO:0046872">
    <property type="term" value="F:metal ion binding"/>
    <property type="evidence" value="ECO:0007669"/>
    <property type="project" value="UniProtKB-KW"/>
</dbReference>
<feature type="binding site" evidence="10">
    <location>
        <position position="185"/>
    </location>
    <ligand>
        <name>ATP</name>
        <dbReference type="ChEBI" id="CHEBI:30616"/>
    </ligand>
</feature>
<keyword evidence="12" id="KW-1185">Reference proteome</keyword>
<feature type="binding site" evidence="10">
    <location>
        <position position="432"/>
    </location>
    <ligand>
        <name>ATP</name>
        <dbReference type="ChEBI" id="CHEBI:30616"/>
    </ligand>
</feature>
<name>A0A1H6TBE6_9PSED</name>
<dbReference type="NCBIfam" id="NF006820">
    <property type="entry name" value="PRK09344.1-2"/>
    <property type="match status" value="1"/>
</dbReference>
<feature type="binding site" evidence="10">
    <location>
        <begin position="220"/>
        <end position="228"/>
    </location>
    <ligand>
        <name>ATP</name>
        <dbReference type="ChEBI" id="CHEBI:30616"/>
    </ligand>
</feature>
<comment type="subunit">
    <text evidence="10">Monomer.</text>
</comment>
<dbReference type="HAMAP" id="MF_00453">
    <property type="entry name" value="PEPCK_ATP"/>
    <property type="match status" value="1"/>
</dbReference>
<feature type="binding site" evidence="10">
    <location>
        <position position="204"/>
    </location>
    <ligand>
        <name>ATP</name>
        <dbReference type="ChEBI" id="CHEBI:30616"/>
    </ligand>
</feature>
<proteinExistence type="inferred from homology"/>
<dbReference type="InterPro" id="IPR015994">
    <property type="entry name" value="PEPCK_ATP_CS"/>
</dbReference>
<keyword evidence="10" id="KW-0479">Metal-binding</keyword>
<accession>A0A1H6TBE6</accession>
<comment type="subcellular location">
    <subcellularLocation>
        <location evidence="10">Cytoplasm</location>
    </subcellularLocation>
</comment>
<dbReference type="SUPFAM" id="SSF53795">
    <property type="entry name" value="PEP carboxykinase-like"/>
    <property type="match status" value="1"/>
</dbReference>
<evidence type="ECO:0000256" key="5">
    <source>
        <dbReference type="ARBA" id="ARBA00022741"/>
    </source>
</evidence>
<dbReference type="Gene3D" id="3.40.449.10">
    <property type="entry name" value="Phosphoenolpyruvate Carboxykinase, domain 1"/>
    <property type="match status" value="1"/>
</dbReference>
<gene>
    <name evidence="10" type="primary">pckA</name>
    <name evidence="11" type="ORF">SAMN05216201_102168</name>
</gene>
<keyword evidence="11" id="KW-0418">Kinase</keyword>
<evidence type="ECO:0000256" key="1">
    <source>
        <dbReference type="ARBA" id="ARBA00004742"/>
    </source>
</evidence>
<evidence type="ECO:0000256" key="8">
    <source>
        <dbReference type="ARBA" id="ARBA00023239"/>
    </source>
</evidence>
<dbReference type="GO" id="GO:0004612">
    <property type="term" value="F:phosphoenolpyruvate carboxykinase (ATP) activity"/>
    <property type="evidence" value="ECO:0007669"/>
    <property type="project" value="UniProtKB-UniRule"/>
</dbReference>
<feature type="binding site" evidence="10">
    <location>
        <position position="241"/>
    </location>
    <ligand>
        <name>Mn(2+)</name>
        <dbReference type="ChEBI" id="CHEBI:29035"/>
    </ligand>
</feature>
<keyword evidence="4 10" id="KW-0312">Gluconeogenesis</keyword>
<dbReference type="PANTHER" id="PTHR30031">
    <property type="entry name" value="PHOSPHOENOLPYRUVATE CARBOXYKINASE ATP"/>
    <property type="match status" value="1"/>
</dbReference>
<comment type="catalytic activity">
    <reaction evidence="9 10">
        <text>oxaloacetate + ATP = phosphoenolpyruvate + ADP + CO2</text>
        <dbReference type="Rhea" id="RHEA:18617"/>
        <dbReference type="ChEBI" id="CHEBI:16452"/>
        <dbReference type="ChEBI" id="CHEBI:16526"/>
        <dbReference type="ChEBI" id="CHEBI:30616"/>
        <dbReference type="ChEBI" id="CHEBI:58702"/>
        <dbReference type="ChEBI" id="CHEBI:456216"/>
        <dbReference type="EC" id="4.1.1.49"/>
    </reaction>
</comment>
<dbReference type="GO" id="GO:0006094">
    <property type="term" value="P:gluconeogenesis"/>
    <property type="evidence" value="ECO:0007669"/>
    <property type="project" value="UniProtKB-UniRule"/>
</dbReference>
<dbReference type="PROSITE" id="PS00532">
    <property type="entry name" value="PEPCK_ATP"/>
    <property type="match status" value="1"/>
</dbReference>
<evidence type="ECO:0000256" key="6">
    <source>
        <dbReference type="ARBA" id="ARBA00022793"/>
    </source>
</evidence>
<dbReference type="AlphaFoldDB" id="A0A1H6TBE6"/>
<evidence type="ECO:0000313" key="11">
    <source>
        <dbReference type="EMBL" id="SEI77331.1"/>
    </source>
</evidence>
<dbReference type="InterPro" id="IPR013035">
    <property type="entry name" value="PEP_carboxykinase_C"/>
</dbReference>
<dbReference type="Gene3D" id="3.90.228.20">
    <property type="match status" value="1"/>
</dbReference>
<feature type="binding site" evidence="10">
    <location>
        <position position="204"/>
    </location>
    <ligand>
        <name>Mn(2+)</name>
        <dbReference type="ChEBI" id="CHEBI:29035"/>
    </ligand>
</feature>
<evidence type="ECO:0000256" key="9">
    <source>
        <dbReference type="ARBA" id="ARBA00047371"/>
    </source>
</evidence>
<keyword evidence="5 10" id="KW-0547">Nucleotide-binding</keyword>
<feature type="binding site" evidence="10">
    <location>
        <position position="306"/>
    </location>
    <ligand>
        <name>substrate</name>
    </ligand>
</feature>
<evidence type="ECO:0000313" key="12">
    <source>
        <dbReference type="Proteomes" id="UP000242930"/>
    </source>
</evidence>
<dbReference type="UniPathway" id="UPA00138"/>
<dbReference type="NCBIfam" id="NF006823">
    <property type="entry name" value="PRK09344.1-5"/>
    <property type="match status" value="1"/>
</dbReference>
<reference evidence="12" key="1">
    <citation type="submission" date="2016-10" db="EMBL/GenBank/DDBJ databases">
        <authorList>
            <person name="Varghese N."/>
            <person name="Submissions S."/>
        </authorList>
    </citation>
    <scope>NUCLEOTIDE SEQUENCE [LARGE SCALE GENOMIC DNA]</scope>
    <source>
        <strain evidence="12">LMG 25967</strain>
    </source>
</reference>
<keyword evidence="8 10" id="KW-0456">Lyase</keyword>
<evidence type="ECO:0000256" key="2">
    <source>
        <dbReference type="ARBA" id="ARBA00006052"/>
    </source>
</evidence>
<dbReference type="RefSeq" id="WP_090306753.1">
    <property type="nucleotide sequence ID" value="NZ_FNZE01000002.1"/>
</dbReference>
<dbReference type="GO" id="GO:0005829">
    <property type="term" value="C:cytosol"/>
    <property type="evidence" value="ECO:0007669"/>
    <property type="project" value="TreeGrafter"/>
</dbReference>
<dbReference type="InterPro" id="IPR001272">
    <property type="entry name" value="PEP_carboxykinase_ATP"/>
</dbReference>
<keyword evidence="7 10" id="KW-0067">ATP-binding</keyword>
<feature type="binding site" evidence="10">
    <location>
        <position position="179"/>
    </location>
    <ligand>
        <name>substrate</name>
    </ligand>
</feature>
<evidence type="ECO:0000256" key="3">
    <source>
        <dbReference type="ARBA" id="ARBA00012363"/>
    </source>
</evidence>
<feature type="binding site" evidence="10">
    <location>
        <position position="306"/>
    </location>
    <ligand>
        <name>ATP</name>
        <dbReference type="ChEBI" id="CHEBI:30616"/>
    </ligand>
</feature>
<dbReference type="SUPFAM" id="SSF68923">
    <property type="entry name" value="PEP carboxykinase N-terminal domain"/>
    <property type="match status" value="1"/>
</dbReference>
<comment type="cofactor">
    <cofactor evidence="10">
        <name>Mn(2+)</name>
        <dbReference type="ChEBI" id="CHEBI:29035"/>
    </cofactor>
    <text evidence="10">Binds 1 Mn(2+) ion per subunit.</text>
</comment>